<dbReference type="Gene3D" id="2.60.40.10">
    <property type="entry name" value="Immunoglobulins"/>
    <property type="match status" value="2"/>
</dbReference>
<dbReference type="EMBL" id="BPLQ01002312">
    <property type="protein sequence ID" value="GIX91270.1"/>
    <property type="molecule type" value="Genomic_DNA"/>
</dbReference>
<feature type="domain" description="Ig-like" evidence="7">
    <location>
        <begin position="109"/>
        <end position="199"/>
    </location>
</feature>
<dbReference type="PANTHER" id="PTHR45080">
    <property type="entry name" value="CONTACTIN 5"/>
    <property type="match status" value="1"/>
</dbReference>
<dbReference type="Pfam" id="PF07679">
    <property type="entry name" value="I-set"/>
    <property type="match status" value="1"/>
</dbReference>
<dbReference type="SMART" id="SM00408">
    <property type="entry name" value="IGc2"/>
    <property type="match status" value="2"/>
</dbReference>
<dbReference type="InterPro" id="IPR003598">
    <property type="entry name" value="Ig_sub2"/>
</dbReference>
<dbReference type="SUPFAM" id="SSF48726">
    <property type="entry name" value="Immunoglobulin"/>
    <property type="match status" value="2"/>
</dbReference>
<keyword evidence="5" id="KW-0812">Transmembrane</keyword>
<gene>
    <name evidence="8" type="primary">BSG</name>
    <name evidence="8" type="ORF">CDAR_486911</name>
</gene>
<feature type="chain" id="PRO_5043607424" evidence="6">
    <location>
        <begin position="21"/>
        <end position="268"/>
    </location>
</feature>
<organism evidence="8 9">
    <name type="scientific">Caerostris darwini</name>
    <dbReference type="NCBI Taxonomy" id="1538125"/>
    <lineage>
        <taxon>Eukaryota</taxon>
        <taxon>Metazoa</taxon>
        <taxon>Ecdysozoa</taxon>
        <taxon>Arthropoda</taxon>
        <taxon>Chelicerata</taxon>
        <taxon>Arachnida</taxon>
        <taxon>Araneae</taxon>
        <taxon>Araneomorphae</taxon>
        <taxon>Entelegynae</taxon>
        <taxon>Araneoidea</taxon>
        <taxon>Araneidae</taxon>
        <taxon>Caerostris</taxon>
    </lineage>
</organism>
<name>A0AAV4P280_9ARAC</name>
<feature type="domain" description="Ig-like" evidence="7">
    <location>
        <begin position="38"/>
        <end position="105"/>
    </location>
</feature>
<dbReference type="PROSITE" id="PS50835">
    <property type="entry name" value="IG_LIKE"/>
    <property type="match status" value="2"/>
</dbReference>
<dbReference type="InterPro" id="IPR013783">
    <property type="entry name" value="Ig-like_fold"/>
</dbReference>
<sequence>MNSIFKFVLLAVVSFYITESAIITNEESQGQGIILNPGETLILQCNNTDDLSAKIQWLKNGQPFNASDERVKEEASNNSLIIKNTIESDCANYTCKSANQEALIRVKSPIKIAPVDSSRNVVQNQNIVLLCNVTQGTPLPTVQWLKEDEPLNMSDPRITVKSDYRGVEATELTINDARFDDRAKYTCIITNEVNSANATILVRVKDKYAALWPFLGICAEVAVLCTIIFIYEKRRQKPDFDESETEQTTENKSVVDQDDKNRDVRLRK</sequence>
<keyword evidence="5" id="KW-1133">Transmembrane helix</keyword>
<protein>
    <submittedName>
        <fullName evidence="8">Basigin</fullName>
    </submittedName>
</protein>
<feature type="transmembrane region" description="Helical" evidence="5">
    <location>
        <begin position="210"/>
        <end position="231"/>
    </location>
</feature>
<feature type="signal peptide" evidence="6">
    <location>
        <begin position="1"/>
        <end position="20"/>
    </location>
</feature>
<dbReference type="SMART" id="SM00409">
    <property type="entry name" value="IG"/>
    <property type="match status" value="2"/>
</dbReference>
<dbReference type="InterPro" id="IPR003599">
    <property type="entry name" value="Ig_sub"/>
</dbReference>
<reference evidence="8 9" key="1">
    <citation type="submission" date="2021-06" db="EMBL/GenBank/DDBJ databases">
        <title>Caerostris darwini draft genome.</title>
        <authorList>
            <person name="Kono N."/>
            <person name="Arakawa K."/>
        </authorList>
    </citation>
    <scope>NUCLEOTIDE SEQUENCE [LARGE SCALE GENOMIC DNA]</scope>
</reference>
<feature type="region of interest" description="Disordered" evidence="4">
    <location>
        <begin position="237"/>
        <end position="268"/>
    </location>
</feature>
<dbReference type="AlphaFoldDB" id="A0AAV4P280"/>
<evidence type="ECO:0000259" key="7">
    <source>
        <dbReference type="PROSITE" id="PS50835"/>
    </source>
</evidence>
<evidence type="ECO:0000313" key="8">
    <source>
        <dbReference type="EMBL" id="GIX91270.1"/>
    </source>
</evidence>
<dbReference type="InterPro" id="IPR050958">
    <property type="entry name" value="Cell_Adh-Cytoskel_Orgn"/>
</dbReference>
<dbReference type="InterPro" id="IPR036179">
    <property type="entry name" value="Ig-like_dom_sf"/>
</dbReference>
<evidence type="ECO:0000256" key="2">
    <source>
        <dbReference type="ARBA" id="ARBA00023157"/>
    </source>
</evidence>
<evidence type="ECO:0000256" key="5">
    <source>
        <dbReference type="SAM" id="Phobius"/>
    </source>
</evidence>
<keyword evidence="9" id="KW-1185">Reference proteome</keyword>
<dbReference type="InterPro" id="IPR013098">
    <property type="entry name" value="Ig_I-set"/>
</dbReference>
<evidence type="ECO:0000256" key="4">
    <source>
        <dbReference type="SAM" id="MobiDB-lite"/>
    </source>
</evidence>
<keyword evidence="2" id="KW-1015">Disulfide bond</keyword>
<dbReference type="GO" id="GO:0005886">
    <property type="term" value="C:plasma membrane"/>
    <property type="evidence" value="ECO:0007669"/>
    <property type="project" value="TreeGrafter"/>
</dbReference>
<feature type="compositionally biased region" description="Basic and acidic residues" evidence="4">
    <location>
        <begin position="253"/>
        <end position="268"/>
    </location>
</feature>
<dbReference type="InterPro" id="IPR007110">
    <property type="entry name" value="Ig-like_dom"/>
</dbReference>
<comment type="caution">
    <text evidence="8">The sequence shown here is derived from an EMBL/GenBank/DDBJ whole genome shotgun (WGS) entry which is preliminary data.</text>
</comment>
<dbReference type="PANTHER" id="PTHR45080:SF8">
    <property type="entry name" value="IG-LIKE DOMAIN-CONTAINING PROTEIN"/>
    <property type="match status" value="1"/>
</dbReference>
<dbReference type="GO" id="GO:0007156">
    <property type="term" value="P:homophilic cell adhesion via plasma membrane adhesion molecules"/>
    <property type="evidence" value="ECO:0007669"/>
    <property type="project" value="TreeGrafter"/>
</dbReference>
<keyword evidence="5" id="KW-0472">Membrane</keyword>
<keyword evidence="1 6" id="KW-0732">Signal</keyword>
<dbReference type="FunFam" id="2.60.40.10:FF:000032">
    <property type="entry name" value="palladin isoform X1"/>
    <property type="match status" value="1"/>
</dbReference>
<keyword evidence="3" id="KW-0393">Immunoglobulin domain</keyword>
<evidence type="ECO:0000256" key="3">
    <source>
        <dbReference type="ARBA" id="ARBA00023319"/>
    </source>
</evidence>
<accession>A0AAV4P280</accession>
<evidence type="ECO:0000256" key="1">
    <source>
        <dbReference type="ARBA" id="ARBA00022729"/>
    </source>
</evidence>
<evidence type="ECO:0000313" key="9">
    <source>
        <dbReference type="Proteomes" id="UP001054837"/>
    </source>
</evidence>
<evidence type="ECO:0000256" key="6">
    <source>
        <dbReference type="SAM" id="SignalP"/>
    </source>
</evidence>
<dbReference type="Proteomes" id="UP001054837">
    <property type="component" value="Unassembled WGS sequence"/>
</dbReference>
<proteinExistence type="predicted"/>
<dbReference type="Pfam" id="PF13927">
    <property type="entry name" value="Ig_3"/>
    <property type="match status" value="1"/>
</dbReference>